<dbReference type="Proteomes" id="UP000501427">
    <property type="component" value="Chromosome"/>
</dbReference>
<protein>
    <submittedName>
        <fullName evidence="1">Uncharacterized protein</fullName>
    </submittedName>
</protein>
<proteinExistence type="predicted"/>
<gene>
    <name evidence="1" type="ORF">E4184_15705</name>
</gene>
<dbReference type="AlphaFoldDB" id="A0A6M4YDN8"/>
<reference evidence="1 2" key="1">
    <citation type="submission" date="2019-03" db="EMBL/GenBank/DDBJ databases">
        <title>Novel transposon Tn6433 accelerates the dissemination of tet(E) in Aeromonas from aerobic biofilm under oxytetracycline stress.</title>
        <authorList>
            <person name="Shi Y."/>
            <person name="Tian Z."/>
            <person name="Zhang Y."/>
            <person name="Zhang H."/>
            <person name="Yang M."/>
        </authorList>
    </citation>
    <scope>NUCLEOTIDE SEQUENCE [LARGE SCALE GENOMIC DNA]</scope>
    <source>
        <strain evidence="1 2">T0.1-19</strain>
    </source>
</reference>
<evidence type="ECO:0000313" key="2">
    <source>
        <dbReference type="Proteomes" id="UP000501427"/>
    </source>
</evidence>
<sequence length="94" mass="10256">MLASTAHSSRAFAPAPWPCLGSSSLAHPVRQIAAGAACRPCQSPTRRGNGDLATRRHHREIQLWRAIGPVLSQREMFDINEIDSIKASLLVLND</sequence>
<dbReference type="EMBL" id="CP038441">
    <property type="protein sequence ID" value="QJT22715.1"/>
    <property type="molecule type" value="Genomic_DNA"/>
</dbReference>
<evidence type="ECO:0000313" key="1">
    <source>
        <dbReference type="EMBL" id="QJT22715.1"/>
    </source>
</evidence>
<accession>A0A6M4YDN8</accession>
<organism evidence="1 2">
    <name type="scientific">Aeromonas media</name>
    <dbReference type="NCBI Taxonomy" id="651"/>
    <lineage>
        <taxon>Bacteria</taxon>
        <taxon>Pseudomonadati</taxon>
        <taxon>Pseudomonadota</taxon>
        <taxon>Gammaproteobacteria</taxon>
        <taxon>Aeromonadales</taxon>
        <taxon>Aeromonadaceae</taxon>
        <taxon>Aeromonas</taxon>
    </lineage>
</organism>
<name>A0A6M4YDN8_AERME</name>